<protein>
    <submittedName>
        <fullName evidence="2">Uncharacterized protein</fullName>
    </submittedName>
</protein>
<organism evidence="2 3">
    <name type="scientific">Terrapene triunguis</name>
    <name type="common">Three-toed box turtle</name>
    <dbReference type="NCBI Taxonomy" id="2587831"/>
    <lineage>
        <taxon>Eukaryota</taxon>
        <taxon>Metazoa</taxon>
        <taxon>Chordata</taxon>
        <taxon>Craniata</taxon>
        <taxon>Vertebrata</taxon>
        <taxon>Euteleostomi</taxon>
        <taxon>Archelosauria</taxon>
        <taxon>Testudinata</taxon>
        <taxon>Testudines</taxon>
        <taxon>Cryptodira</taxon>
        <taxon>Durocryptodira</taxon>
        <taxon>Testudinoidea</taxon>
        <taxon>Emydidae</taxon>
        <taxon>Terrapene</taxon>
    </lineage>
</organism>
<dbReference type="InParanoid" id="A0A674JUV9"/>
<dbReference type="Proteomes" id="UP000472274">
    <property type="component" value="Unplaced"/>
</dbReference>
<evidence type="ECO:0000313" key="2">
    <source>
        <dbReference type="Ensembl" id="ENSTMTP00000025601.1"/>
    </source>
</evidence>
<feature type="chain" id="PRO_5025533711" evidence="1">
    <location>
        <begin position="22"/>
        <end position="72"/>
    </location>
</feature>
<name>A0A674JUV9_9SAUR</name>
<feature type="signal peptide" evidence="1">
    <location>
        <begin position="1"/>
        <end position="21"/>
    </location>
</feature>
<dbReference type="Ensembl" id="ENSTMTT00000026518.1">
    <property type="protein sequence ID" value="ENSTMTP00000025601.1"/>
    <property type="gene ID" value="ENSTMTG00000018673.1"/>
</dbReference>
<dbReference type="AlphaFoldDB" id="A0A674JUV9"/>
<keyword evidence="3" id="KW-1185">Reference proteome</keyword>
<reference evidence="2" key="2">
    <citation type="submission" date="2025-09" db="UniProtKB">
        <authorList>
            <consortium name="Ensembl"/>
        </authorList>
    </citation>
    <scope>IDENTIFICATION</scope>
</reference>
<evidence type="ECO:0000256" key="1">
    <source>
        <dbReference type="SAM" id="SignalP"/>
    </source>
</evidence>
<evidence type="ECO:0000313" key="3">
    <source>
        <dbReference type="Proteomes" id="UP000472274"/>
    </source>
</evidence>
<sequence>LSPFKMYLYLFWELLLHVSWAVSGTRHPIGLAHCSPEPVGSSDLPASASQVAGNTGACTPPLSNTLYFLRLV</sequence>
<accession>A0A674JUV9</accession>
<reference evidence="2" key="1">
    <citation type="submission" date="2025-08" db="UniProtKB">
        <authorList>
            <consortium name="Ensembl"/>
        </authorList>
    </citation>
    <scope>IDENTIFICATION</scope>
</reference>
<keyword evidence="1" id="KW-0732">Signal</keyword>
<proteinExistence type="predicted"/>